<gene>
    <name evidence="1" type="ORF">SDC9_133284</name>
</gene>
<dbReference type="AlphaFoldDB" id="A0A645D9V9"/>
<proteinExistence type="predicted"/>
<protein>
    <submittedName>
        <fullName evidence="1">Uncharacterized protein</fullName>
    </submittedName>
</protein>
<organism evidence="1">
    <name type="scientific">bioreactor metagenome</name>
    <dbReference type="NCBI Taxonomy" id="1076179"/>
    <lineage>
        <taxon>unclassified sequences</taxon>
        <taxon>metagenomes</taxon>
        <taxon>ecological metagenomes</taxon>
    </lineage>
</organism>
<sequence length="88" mass="9286">MGHCGSFPRADGQAGDRPNGRVGHVYPLASCGIGGCGMHLGCDRPQIRRGRVDHQSGRGDIQGYAVHAGTPLCKVVHLRTIFPVGTTH</sequence>
<reference evidence="1" key="1">
    <citation type="submission" date="2019-08" db="EMBL/GenBank/DDBJ databases">
        <authorList>
            <person name="Kucharzyk K."/>
            <person name="Murdoch R.W."/>
            <person name="Higgins S."/>
            <person name="Loffler F."/>
        </authorList>
    </citation>
    <scope>NUCLEOTIDE SEQUENCE</scope>
</reference>
<comment type="caution">
    <text evidence="1">The sequence shown here is derived from an EMBL/GenBank/DDBJ whole genome shotgun (WGS) entry which is preliminary data.</text>
</comment>
<name>A0A645D9V9_9ZZZZ</name>
<accession>A0A645D9V9</accession>
<evidence type="ECO:0000313" key="1">
    <source>
        <dbReference type="EMBL" id="MPM86196.1"/>
    </source>
</evidence>
<dbReference type="EMBL" id="VSSQ01034302">
    <property type="protein sequence ID" value="MPM86196.1"/>
    <property type="molecule type" value="Genomic_DNA"/>
</dbReference>